<dbReference type="EMBL" id="BJNG01000022">
    <property type="protein sequence ID" value="GEC20681.1"/>
    <property type="molecule type" value="Genomic_DNA"/>
</dbReference>
<organism evidence="2 3">
    <name type="scientific">Pseudonocardia hydrocarbonoxydans</name>
    <dbReference type="NCBI Taxonomy" id="76726"/>
    <lineage>
        <taxon>Bacteria</taxon>
        <taxon>Bacillati</taxon>
        <taxon>Actinomycetota</taxon>
        <taxon>Actinomycetes</taxon>
        <taxon>Pseudonocardiales</taxon>
        <taxon>Pseudonocardiaceae</taxon>
        <taxon>Pseudonocardia</taxon>
    </lineage>
</organism>
<evidence type="ECO:0000313" key="2">
    <source>
        <dbReference type="EMBL" id="GEC20681.1"/>
    </source>
</evidence>
<keyword evidence="3" id="KW-1185">Reference proteome</keyword>
<proteinExistence type="predicted"/>
<name>A0A4Y3WQY1_9PSEU</name>
<feature type="chain" id="PRO_5021294580" description="DUF3558 domain-containing protein" evidence="1">
    <location>
        <begin position="34"/>
        <end position="198"/>
    </location>
</feature>
<keyword evidence="1" id="KW-0732">Signal</keyword>
<comment type="caution">
    <text evidence="2">The sequence shown here is derived from an EMBL/GenBank/DDBJ whole genome shotgun (WGS) entry which is preliminary data.</text>
</comment>
<gene>
    <name evidence="2" type="ORF">PHY01_29640</name>
</gene>
<dbReference type="AlphaFoldDB" id="A0A4Y3WQY1"/>
<sequence>MGERMRSNGVLVAVGAFVLVGATACGGTTPAQAPPAAAPATTAAATTSAAAPTTSAAARSRALASVFPDVDDATCAPSGVDVGTSTGVVPTEGYTCDYSATVPGATVFFAQWPDQAAAQAWYQDTADLGPRVEDNDAWTVDGVRQGPLYTAANNAGVTISTGVYENLPYTWEIRTGTLDESNTIFGQLRLRASTAIGG</sequence>
<reference evidence="2 3" key="1">
    <citation type="submission" date="2019-06" db="EMBL/GenBank/DDBJ databases">
        <title>Whole genome shotgun sequence of Pseudonocardia hydrocarbonoxydans NBRC 14498.</title>
        <authorList>
            <person name="Hosoyama A."/>
            <person name="Uohara A."/>
            <person name="Ohji S."/>
            <person name="Ichikawa N."/>
        </authorList>
    </citation>
    <scope>NUCLEOTIDE SEQUENCE [LARGE SCALE GENOMIC DNA]</scope>
    <source>
        <strain evidence="2 3">NBRC 14498</strain>
    </source>
</reference>
<feature type="signal peptide" evidence="1">
    <location>
        <begin position="1"/>
        <end position="33"/>
    </location>
</feature>
<dbReference type="RefSeq" id="WP_141279223.1">
    <property type="nucleotide sequence ID" value="NZ_BAAARZ010000003.1"/>
</dbReference>
<dbReference type="Proteomes" id="UP000320338">
    <property type="component" value="Unassembled WGS sequence"/>
</dbReference>
<evidence type="ECO:0000256" key="1">
    <source>
        <dbReference type="SAM" id="SignalP"/>
    </source>
</evidence>
<evidence type="ECO:0008006" key="4">
    <source>
        <dbReference type="Google" id="ProtNLM"/>
    </source>
</evidence>
<protein>
    <recommendedName>
        <fullName evidence="4">DUF3558 domain-containing protein</fullName>
    </recommendedName>
</protein>
<evidence type="ECO:0000313" key="3">
    <source>
        <dbReference type="Proteomes" id="UP000320338"/>
    </source>
</evidence>
<dbReference type="PROSITE" id="PS51257">
    <property type="entry name" value="PROKAR_LIPOPROTEIN"/>
    <property type="match status" value="1"/>
</dbReference>
<accession>A0A4Y3WQY1</accession>